<evidence type="ECO:0000313" key="1">
    <source>
        <dbReference type="EMBL" id="RWU10076.1"/>
    </source>
</evidence>
<dbReference type="Pfam" id="PF05635">
    <property type="entry name" value="23S_rRNA_IVP"/>
    <property type="match status" value="1"/>
</dbReference>
<name>A0A443Z0L0_9SPHI</name>
<dbReference type="AlphaFoldDB" id="A0A443Z0L0"/>
<dbReference type="PANTHER" id="PTHR38471">
    <property type="entry name" value="FOUR HELIX BUNDLE PROTEIN"/>
    <property type="match status" value="1"/>
</dbReference>
<dbReference type="Gene3D" id="1.20.1440.60">
    <property type="entry name" value="23S rRNA-intervening sequence"/>
    <property type="match status" value="1"/>
</dbReference>
<dbReference type="SUPFAM" id="SSF158446">
    <property type="entry name" value="IVS-encoded protein-like"/>
    <property type="match status" value="1"/>
</dbReference>
<dbReference type="OrthoDB" id="5515766at2"/>
<evidence type="ECO:0000313" key="2">
    <source>
        <dbReference type="Proteomes" id="UP000284120"/>
    </source>
</evidence>
<dbReference type="Proteomes" id="UP000284120">
    <property type="component" value="Unassembled WGS sequence"/>
</dbReference>
<proteinExistence type="predicted"/>
<accession>A0A443Z0L0</accession>
<dbReference type="InterPro" id="IPR036583">
    <property type="entry name" value="23S_rRNA_IVS_sf"/>
</dbReference>
<dbReference type="CDD" id="cd16377">
    <property type="entry name" value="23S_rRNA_IVP_like"/>
    <property type="match status" value="1"/>
</dbReference>
<dbReference type="EMBL" id="SAYW01000001">
    <property type="protein sequence ID" value="RWU10076.1"/>
    <property type="molecule type" value="Genomic_DNA"/>
</dbReference>
<dbReference type="RefSeq" id="WP_113645572.1">
    <property type="nucleotide sequence ID" value="NZ_QMHN01000001.1"/>
</dbReference>
<gene>
    <name evidence="1" type="ORF">DPV69_01660</name>
</gene>
<keyword evidence="2" id="KW-1185">Reference proteome</keyword>
<sequence>MAIKCFEDMIAWQKAQDFAVVIYKDFKNNNDWDFKNQICRACISISNNLAEGFDRGTNPEFRRFSYIALASNSEVKSMLYLALRLNYIDEIRFKALLLRAEEIAKILNGLIKSLAPNP</sequence>
<reference evidence="1 2" key="1">
    <citation type="submission" date="2018-06" db="EMBL/GenBank/DDBJ databases">
        <title>Pedobacter endophyticus sp. nov., an endophytic bacterium isolated from a leaf of Triticum aestivum.</title>
        <authorList>
            <person name="Zhang L."/>
        </authorList>
    </citation>
    <scope>NUCLEOTIDE SEQUENCE [LARGE SCALE GENOMIC DNA]</scope>
    <source>
        <strain evidence="1 2">CM134L-2</strain>
    </source>
</reference>
<dbReference type="InterPro" id="IPR012657">
    <property type="entry name" value="23S_rRNA-intervening_sequence"/>
</dbReference>
<dbReference type="NCBIfam" id="TIGR02436">
    <property type="entry name" value="four helix bundle protein"/>
    <property type="match status" value="1"/>
</dbReference>
<dbReference type="PANTHER" id="PTHR38471:SF2">
    <property type="entry name" value="FOUR HELIX BUNDLE PROTEIN"/>
    <property type="match status" value="1"/>
</dbReference>
<organism evidence="1 2">
    <name type="scientific">Pedobacter chitinilyticus</name>
    <dbReference type="NCBI Taxonomy" id="2233776"/>
    <lineage>
        <taxon>Bacteria</taxon>
        <taxon>Pseudomonadati</taxon>
        <taxon>Bacteroidota</taxon>
        <taxon>Sphingobacteriia</taxon>
        <taxon>Sphingobacteriales</taxon>
        <taxon>Sphingobacteriaceae</taxon>
        <taxon>Pedobacter</taxon>
    </lineage>
</organism>
<protein>
    <submittedName>
        <fullName evidence="1">Four helix bundle protein</fullName>
    </submittedName>
</protein>
<comment type="caution">
    <text evidence="1">The sequence shown here is derived from an EMBL/GenBank/DDBJ whole genome shotgun (WGS) entry which is preliminary data.</text>
</comment>